<dbReference type="RefSeq" id="WP_345534149.1">
    <property type="nucleotide sequence ID" value="NZ_BAABLD010000015.1"/>
</dbReference>
<dbReference type="Proteomes" id="UP001500547">
    <property type="component" value="Unassembled WGS sequence"/>
</dbReference>
<evidence type="ECO:0000313" key="1">
    <source>
        <dbReference type="EMBL" id="GAA5170033.1"/>
    </source>
</evidence>
<keyword evidence="2" id="KW-1185">Reference proteome</keyword>
<evidence type="ECO:0008006" key="3">
    <source>
        <dbReference type="Google" id="ProtNLM"/>
    </source>
</evidence>
<name>A0ABP9R0K8_9RHOO</name>
<gene>
    <name evidence="1" type="ORF">GCM10025770_32380</name>
</gene>
<organism evidence="1 2">
    <name type="scientific">Viridibacterium curvum</name>
    <dbReference type="NCBI Taxonomy" id="1101404"/>
    <lineage>
        <taxon>Bacteria</taxon>
        <taxon>Pseudomonadati</taxon>
        <taxon>Pseudomonadota</taxon>
        <taxon>Betaproteobacteria</taxon>
        <taxon>Rhodocyclales</taxon>
        <taxon>Rhodocyclaceae</taxon>
        <taxon>Viridibacterium</taxon>
    </lineage>
</organism>
<evidence type="ECO:0000313" key="2">
    <source>
        <dbReference type="Proteomes" id="UP001500547"/>
    </source>
</evidence>
<protein>
    <recommendedName>
        <fullName evidence="3">Class I SAM-dependent methyltransferase</fullName>
    </recommendedName>
</protein>
<proteinExistence type="predicted"/>
<sequence>MTLRDHWLHESGGLVWHWRALRHRQSLWSPFCHTVAGWLDTWAAPRDKLLIIGPSAGYTLGADWLHSWGEVAACEPDPFARWLLQRRMARHIHFHRINVFAPGGLRMLVQAFPHHALLFSNVLGQCAPRDATAARWYADLHAALRGHHWASYHDVASSNRAPDKAEPAPQADAASLESVLAQFWQGGELAITDHGTFGLGLADPRKAESPLLERAFAVWRLRPDQHHLVEWLSHVPT</sequence>
<accession>A0ABP9R0K8</accession>
<reference evidence="2" key="1">
    <citation type="journal article" date="2019" name="Int. J. Syst. Evol. Microbiol.">
        <title>The Global Catalogue of Microorganisms (GCM) 10K type strain sequencing project: providing services to taxonomists for standard genome sequencing and annotation.</title>
        <authorList>
            <consortium name="The Broad Institute Genomics Platform"/>
            <consortium name="The Broad Institute Genome Sequencing Center for Infectious Disease"/>
            <person name="Wu L."/>
            <person name="Ma J."/>
        </authorList>
    </citation>
    <scope>NUCLEOTIDE SEQUENCE [LARGE SCALE GENOMIC DNA]</scope>
    <source>
        <strain evidence="2">JCM 18715</strain>
    </source>
</reference>
<comment type="caution">
    <text evidence="1">The sequence shown here is derived from an EMBL/GenBank/DDBJ whole genome shotgun (WGS) entry which is preliminary data.</text>
</comment>
<dbReference type="EMBL" id="BAABLD010000015">
    <property type="protein sequence ID" value="GAA5170033.1"/>
    <property type="molecule type" value="Genomic_DNA"/>
</dbReference>